<keyword evidence="3" id="KW-1185">Reference proteome</keyword>
<gene>
    <name evidence="2" type="ORF">Airi02_014590</name>
</gene>
<dbReference type="GO" id="GO:0004029">
    <property type="term" value="F:aldehyde dehydrogenase (NAD+) activity"/>
    <property type="evidence" value="ECO:0007669"/>
    <property type="project" value="TreeGrafter"/>
</dbReference>
<evidence type="ECO:0000313" key="3">
    <source>
        <dbReference type="Proteomes" id="UP001165074"/>
    </source>
</evidence>
<accession>A0A9W6VXR4</accession>
<feature type="domain" description="NAD-dependent epimerase/dehydratase" evidence="1">
    <location>
        <begin position="3"/>
        <end position="220"/>
    </location>
</feature>
<dbReference type="Pfam" id="PF01370">
    <property type="entry name" value="Epimerase"/>
    <property type="match status" value="1"/>
</dbReference>
<name>A0A9W6VXR4_9ACTN</name>
<organism evidence="2 3">
    <name type="scientific">Actinoallomurus iriomotensis</name>
    <dbReference type="NCBI Taxonomy" id="478107"/>
    <lineage>
        <taxon>Bacteria</taxon>
        <taxon>Bacillati</taxon>
        <taxon>Actinomycetota</taxon>
        <taxon>Actinomycetes</taxon>
        <taxon>Streptosporangiales</taxon>
        <taxon>Thermomonosporaceae</taxon>
        <taxon>Actinoallomurus</taxon>
    </lineage>
</organism>
<dbReference type="Proteomes" id="UP001165074">
    <property type="component" value="Unassembled WGS sequence"/>
</dbReference>
<dbReference type="InterPro" id="IPR051783">
    <property type="entry name" value="NAD(P)-dependent_oxidoreduct"/>
</dbReference>
<dbReference type="RefSeq" id="WP_285567967.1">
    <property type="nucleotide sequence ID" value="NZ_BSTK01000002.1"/>
</dbReference>
<dbReference type="SUPFAM" id="SSF51735">
    <property type="entry name" value="NAD(P)-binding Rossmann-fold domains"/>
    <property type="match status" value="1"/>
</dbReference>
<dbReference type="PANTHER" id="PTHR48079:SF6">
    <property type="entry name" value="NAD(P)-BINDING DOMAIN-CONTAINING PROTEIN-RELATED"/>
    <property type="match status" value="1"/>
</dbReference>
<dbReference type="GO" id="GO:0005737">
    <property type="term" value="C:cytoplasm"/>
    <property type="evidence" value="ECO:0007669"/>
    <property type="project" value="TreeGrafter"/>
</dbReference>
<dbReference type="InterPro" id="IPR036291">
    <property type="entry name" value="NAD(P)-bd_dom_sf"/>
</dbReference>
<evidence type="ECO:0000313" key="2">
    <source>
        <dbReference type="EMBL" id="GLY83529.1"/>
    </source>
</evidence>
<dbReference type="PANTHER" id="PTHR48079">
    <property type="entry name" value="PROTEIN YEEZ"/>
    <property type="match status" value="1"/>
</dbReference>
<dbReference type="InterPro" id="IPR001509">
    <property type="entry name" value="Epimerase_deHydtase"/>
</dbReference>
<reference evidence="2" key="1">
    <citation type="submission" date="2023-03" db="EMBL/GenBank/DDBJ databases">
        <title>Actinoallomurus iriomotensis NBRC 103684.</title>
        <authorList>
            <person name="Ichikawa N."/>
            <person name="Sato H."/>
            <person name="Tonouchi N."/>
        </authorList>
    </citation>
    <scope>NUCLEOTIDE SEQUENCE</scope>
    <source>
        <strain evidence="2">NBRC 103684</strain>
    </source>
</reference>
<comment type="caution">
    <text evidence="2">The sequence shown here is derived from an EMBL/GenBank/DDBJ whole genome shotgun (WGS) entry which is preliminary data.</text>
</comment>
<proteinExistence type="predicted"/>
<evidence type="ECO:0000259" key="1">
    <source>
        <dbReference type="Pfam" id="PF01370"/>
    </source>
</evidence>
<dbReference type="AlphaFoldDB" id="A0A9W6VXR4"/>
<protein>
    <submittedName>
        <fullName evidence="2">Nucleoside-diphosphate sugar epimerase</fullName>
    </submittedName>
</protein>
<dbReference type="Gene3D" id="3.40.50.720">
    <property type="entry name" value="NAD(P)-binding Rossmann-like Domain"/>
    <property type="match status" value="1"/>
</dbReference>
<sequence length="307" mass="33084">MRILVTGATGVIGQRVVKLLIAAGHTVTGVARTEPKAALLRDMGADPVEVDLFDPSAVRGAVAGHEAVVNLATKIPPPTQAARTSAWSETERIRREASRHLVDAALEAGAGRFVQESICFIYADRGHAWIDEDVPLDPPPLGRANEAAEAQARRFTEAGGTGVVLRFGQFYAWDSTHTRYMRRMARLRLPAIPGPKDAYASAIAADDAATAVVAALGAPAGTWNVTDDRPLTRGEFHRTLTETLGVRPPVTTGSLPLRLSRNLGFYLRSQRVSNRRFKQATGWSPRLTDAGAGWRAMVAEHPNGQGR</sequence>
<dbReference type="EMBL" id="BSTK01000002">
    <property type="protein sequence ID" value="GLY83529.1"/>
    <property type="molecule type" value="Genomic_DNA"/>
</dbReference>